<keyword evidence="4" id="KW-0653">Protein transport</keyword>
<dbReference type="SUPFAM" id="SSF48371">
    <property type="entry name" value="ARM repeat"/>
    <property type="match status" value="1"/>
</dbReference>
<dbReference type="Pfam" id="PF00514">
    <property type="entry name" value="Arm"/>
    <property type="match status" value="1"/>
</dbReference>
<organism evidence="5 6">
    <name type="scientific">Anisodus acutangulus</name>
    <dbReference type="NCBI Taxonomy" id="402998"/>
    <lineage>
        <taxon>Eukaryota</taxon>
        <taxon>Viridiplantae</taxon>
        <taxon>Streptophyta</taxon>
        <taxon>Embryophyta</taxon>
        <taxon>Tracheophyta</taxon>
        <taxon>Spermatophyta</taxon>
        <taxon>Magnoliopsida</taxon>
        <taxon>eudicotyledons</taxon>
        <taxon>Gunneridae</taxon>
        <taxon>Pentapetalae</taxon>
        <taxon>asterids</taxon>
        <taxon>lamiids</taxon>
        <taxon>Solanales</taxon>
        <taxon>Solanaceae</taxon>
        <taxon>Solanoideae</taxon>
        <taxon>Hyoscyameae</taxon>
        <taxon>Anisodus</taxon>
    </lineage>
</organism>
<dbReference type="EMBL" id="JAJAGQ010000011">
    <property type="protein sequence ID" value="KAJ8549918.1"/>
    <property type="molecule type" value="Genomic_DNA"/>
</dbReference>
<accession>A0A9Q1RCS1</accession>
<evidence type="ECO:0000256" key="2">
    <source>
        <dbReference type="ARBA" id="ARBA00022448"/>
    </source>
</evidence>
<evidence type="ECO:0000313" key="5">
    <source>
        <dbReference type="EMBL" id="KAJ8549918.1"/>
    </source>
</evidence>
<evidence type="ECO:0000256" key="1">
    <source>
        <dbReference type="ARBA" id="ARBA00010394"/>
    </source>
</evidence>
<dbReference type="GO" id="GO:0015031">
    <property type="term" value="P:protein transport"/>
    <property type="evidence" value="ECO:0007669"/>
    <property type="project" value="UniProtKB-KW"/>
</dbReference>
<name>A0A9Q1RCS1_9SOLA</name>
<sequence length="194" mass="22067">MSTIFTTQHMIDRGVLRCMSNFLLRKNIEEIRTNIEKVVCKTTKHIISRNSKKFDAVEKIQLEVCRIIANIITENRKNIQAVIDAKLIGHLVELIRTGDTEPDVKYVAALAISHAITDGTDEQIKYAPGDGGGLRKAYVSFAQVGLFIYSHCRSRRIGKTTGVCRTLKIYCTDKFGECDFAKFEKTVWFHRLPK</sequence>
<keyword evidence="3" id="KW-0677">Repeat</keyword>
<dbReference type="AlphaFoldDB" id="A0A9Q1RCS1"/>
<protein>
    <submittedName>
        <fullName evidence="5">Uncharacterized protein</fullName>
    </submittedName>
</protein>
<dbReference type="InterPro" id="IPR000225">
    <property type="entry name" value="Armadillo"/>
</dbReference>
<dbReference type="InterPro" id="IPR011989">
    <property type="entry name" value="ARM-like"/>
</dbReference>
<reference evidence="6" key="1">
    <citation type="journal article" date="2023" name="Proc. Natl. Acad. Sci. U.S.A.">
        <title>Genomic and structural basis for evolution of tropane alkaloid biosynthesis.</title>
        <authorList>
            <person name="Wanga Y.-J."/>
            <person name="Taina T."/>
            <person name="Yua J.-Y."/>
            <person name="Lia J."/>
            <person name="Xua B."/>
            <person name="Chenc J."/>
            <person name="D'Auriad J.C."/>
            <person name="Huanga J.-P."/>
            <person name="Huanga S.-X."/>
        </authorList>
    </citation>
    <scope>NUCLEOTIDE SEQUENCE [LARGE SCALE GENOMIC DNA]</scope>
    <source>
        <strain evidence="6">cv. KIB-2019</strain>
    </source>
</reference>
<keyword evidence="6" id="KW-1185">Reference proteome</keyword>
<comment type="caution">
    <text evidence="5">The sequence shown here is derived from an EMBL/GenBank/DDBJ whole genome shotgun (WGS) entry which is preliminary data.</text>
</comment>
<evidence type="ECO:0000313" key="6">
    <source>
        <dbReference type="Proteomes" id="UP001152561"/>
    </source>
</evidence>
<comment type="similarity">
    <text evidence="1">Belongs to the importin alpha family.</text>
</comment>
<dbReference type="Gene3D" id="1.25.10.10">
    <property type="entry name" value="Leucine-rich Repeat Variant"/>
    <property type="match status" value="1"/>
</dbReference>
<evidence type="ECO:0000256" key="4">
    <source>
        <dbReference type="ARBA" id="ARBA00022927"/>
    </source>
</evidence>
<dbReference type="InterPro" id="IPR016024">
    <property type="entry name" value="ARM-type_fold"/>
</dbReference>
<dbReference type="Proteomes" id="UP001152561">
    <property type="component" value="Unassembled WGS sequence"/>
</dbReference>
<keyword evidence="2" id="KW-0813">Transport</keyword>
<proteinExistence type="inferred from homology"/>
<evidence type="ECO:0000256" key="3">
    <source>
        <dbReference type="ARBA" id="ARBA00022737"/>
    </source>
</evidence>
<dbReference type="PANTHER" id="PTHR23316">
    <property type="entry name" value="IMPORTIN ALPHA"/>
    <property type="match status" value="1"/>
</dbReference>
<gene>
    <name evidence="5" type="ORF">K7X08_033625</name>
</gene>